<evidence type="ECO:0000259" key="1">
    <source>
        <dbReference type="Pfam" id="PF00587"/>
    </source>
</evidence>
<dbReference type="Proteomes" id="UP001370348">
    <property type="component" value="Chromosome"/>
</dbReference>
<sequence length="278" mass="31196">MLNPTMPAALRGPLALLADRIDRLFVELARSFDAEPWVFPPFVNVSDLRRIDYFTSFPHLILLPVSPEPSDEAIEAFRKANGAEASGPVELTSAAPIELALAPAACYSFYPAMRGCELETPYVGTTLGTCFRRERSYHGLERRASFRMREMVHVGSAATVGEFLETARERVEKLSARWGIPLHFETATDPFFDPRRSSRYAHQKLFPTKKEMIHRELALGSLNRHRNFFGEAFDLRFRGEAAHTACVAFGIERWASTIVAVHGDDPAGWPCGLEKDQP</sequence>
<dbReference type="Gene3D" id="3.30.930.10">
    <property type="entry name" value="Bira Bifunctional Protein, Domain 2"/>
    <property type="match status" value="1"/>
</dbReference>
<organism evidence="2 3">
    <name type="scientific">Pendulispora albinea</name>
    <dbReference type="NCBI Taxonomy" id="2741071"/>
    <lineage>
        <taxon>Bacteria</taxon>
        <taxon>Pseudomonadati</taxon>
        <taxon>Myxococcota</taxon>
        <taxon>Myxococcia</taxon>
        <taxon>Myxococcales</taxon>
        <taxon>Sorangiineae</taxon>
        <taxon>Pendulisporaceae</taxon>
        <taxon>Pendulispora</taxon>
    </lineage>
</organism>
<dbReference type="SUPFAM" id="SSF55681">
    <property type="entry name" value="Class II aaRS and biotin synthetases"/>
    <property type="match status" value="1"/>
</dbReference>
<protein>
    <recommendedName>
        <fullName evidence="1">Aminoacyl-tRNA synthetase class II (G/ P/ S/T) domain-containing protein</fullName>
    </recommendedName>
</protein>
<dbReference type="RefSeq" id="WP_394824901.1">
    <property type="nucleotide sequence ID" value="NZ_CP089984.1"/>
</dbReference>
<name>A0ABZ2LWH3_9BACT</name>
<evidence type="ECO:0000313" key="2">
    <source>
        <dbReference type="EMBL" id="WXB15276.1"/>
    </source>
</evidence>
<dbReference type="Pfam" id="PF00587">
    <property type="entry name" value="tRNA-synt_2b"/>
    <property type="match status" value="1"/>
</dbReference>
<dbReference type="InterPro" id="IPR002314">
    <property type="entry name" value="aa-tRNA-synt_IIb"/>
</dbReference>
<gene>
    <name evidence="2" type="ORF">LZC94_46580</name>
</gene>
<accession>A0ABZ2LWH3</accession>
<proteinExistence type="predicted"/>
<keyword evidence="3" id="KW-1185">Reference proteome</keyword>
<reference evidence="2 3" key="1">
    <citation type="submission" date="2021-12" db="EMBL/GenBank/DDBJ databases">
        <title>Discovery of the Pendulisporaceae a myxobacterial family with distinct sporulation behavior and unique specialized metabolism.</title>
        <authorList>
            <person name="Garcia R."/>
            <person name="Popoff A."/>
            <person name="Bader C.D."/>
            <person name="Loehr J."/>
            <person name="Walesch S."/>
            <person name="Walt C."/>
            <person name="Boldt J."/>
            <person name="Bunk B."/>
            <person name="Haeckl F.J.F.P.J."/>
            <person name="Gunesch A.P."/>
            <person name="Birkelbach J."/>
            <person name="Nuebel U."/>
            <person name="Pietschmann T."/>
            <person name="Bach T."/>
            <person name="Mueller R."/>
        </authorList>
    </citation>
    <scope>NUCLEOTIDE SEQUENCE [LARGE SCALE GENOMIC DNA]</scope>
    <source>
        <strain evidence="2 3">MSr11954</strain>
    </source>
</reference>
<evidence type="ECO:0000313" key="3">
    <source>
        <dbReference type="Proteomes" id="UP001370348"/>
    </source>
</evidence>
<dbReference type="EMBL" id="CP089984">
    <property type="protein sequence ID" value="WXB15276.1"/>
    <property type="molecule type" value="Genomic_DNA"/>
</dbReference>
<dbReference type="InterPro" id="IPR045864">
    <property type="entry name" value="aa-tRNA-synth_II/BPL/LPL"/>
</dbReference>
<feature type="domain" description="Aminoacyl-tRNA synthetase class II (G/ P/ S/T)" evidence="1">
    <location>
        <begin position="98"/>
        <end position="261"/>
    </location>
</feature>